<organism evidence="2 3">
    <name type="scientific">Cajanus cajan</name>
    <name type="common">Pigeon pea</name>
    <name type="synonym">Cajanus indicus</name>
    <dbReference type="NCBI Taxonomy" id="3821"/>
    <lineage>
        <taxon>Eukaryota</taxon>
        <taxon>Viridiplantae</taxon>
        <taxon>Streptophyta</taxon>
        <taxon>Embryophyta</taxon>
        <taxon>Tracheophyta</taxon>
        <taxon>Spermatophyta</taxon>
        <taxon>Magnoliopsida</taxon>
        <taxon>eudicotyledons</taxon>
        <taxon>Gunneridae</taxon>
        <taxon>Pentapetalae</taxon>
        <taxon>rosids</taxon>
        <taxon>fabids</taxon>
        <taxon>Fabales</taxon>
        <taxon>Fabaceae</taxon>
        <taxon>Papilionoideae</taxon>
        <taxon>50 kb inversion clade</taxon>
        <taxon>NPAAA clade</taxon>
        <taxon>indigoferoid/millettioid clade</taxon>
        <taxon>Phaseoleae</taxon>
        <taxon>Cajanus</taxon>
    </lineage>
</organism>
<dbReference type="GO" id="GO:0005886">
    <property type="term" value="C:plasma membrane"/>
    <property type="evidence" value="ECO:0007669"/>
    <property type="project" value="TreeGrafter"/>
</dbReference>
<evidence type="ECO:0000313" key="2">
    <source>
        <dbReference type="EMBL" id="KYP63822.1"/>
    </source>
</evidence>
<dbReference type="PROSITE" id="PS51412">
    <property type="entry name" value="MACPF_2"/>
    <property type="match status" value="1"/>
</dbReference>
<dbReference type="GO" id="GO:2000031">
    <property type="term" value="P:regulation of salicylic acid mediated signaling pathway"/>
    <property type="evidence" value="ECO:0007669"/>
    <property type="project" value="InterPro"/>
</dbReference>
<protein>
    <recommendedName>
        <fullName evidence="1">MACPF domain-containing protein</fullName>
    </recommendedName>
</protein>
<evidence type="ECO:0000313" key="3">
    <source>
        <dbReference type="Proteomes" id="UP000075243"/>
    </source>
</evidence>
<keyword evidence="3" id="KW-1185">Reference proteome</keyword>
<accession>A0A151T9U6</accession>
<feature type="domain" description="MACPF" evidence="1">
    <location>
        <begin position="1"/>
        <end position="378"/>
    </location>
</feature>
<gene>
    <name evidence="2" type="ORF">KK1_018408</name>
</gene>
<dbReference type="Pfam" id="PF01823">
    <property type="entry name" value="MACPF"/>
    <property type="match status" value="1"/>
</dbReference>
<dbReference type="PANTHER" id="PTHR33199:SF15">
    <property type="entry name" value="MACPF DOMAIN-CONTAINING PROTEIN CAD1-LIKE"/>
    <property type="match status" value="1"/>
</dbReference>
<dbReference type="GO" id="GO:0009626">
    <property type="term" value="P:plant-type hypersensitive response"/>
    <property type="evidence" value="ECO:0007669"/>
    <property type="project" value="TreeGrafter"/>
</dbReference>
<dbReference type="EMBL" id="CM003609">
    <property type="protein sequence ID" value="KYP63822.1"/>
    <property type="molecule type" value="Genomic_DNA"/>
</dbReference>
<dbReference type="InterPro" id="IPR044663">
    <property type="entry name" value="CAD1/NSL1-like"/>
</dbReference>
<dbReference type="InterPro" id="IPR020864">
    <property type="entry name" value="MACPF"/>
</dbReference>
<dbReference type="STRING" id="3821.A0A151T9U6"/>
<dbReference type="OMA" id="DINNHAC"/>
<reference evidence="2 3" key="1">
    <citation type="journal article" date="2012" name="Nat. Biotechnol.">
        <title>Draft genome sequence of pigeonpea (Cajanus cajan), an orphan legume crop of resource-poor farmers.</title>
        <authorList>
            <person name="Varshney R.K."/>
            <person name="Chen W."/>
            <person name="Li Y."/>
            <person name="Bharti A.K."/>
            <person name="Saxena R.K."/>
            <person name="Schlueter J.A."/>
            <person name="Donoghue M.T."/>
            <person name="Azam S."/>
            <person name="Fan G."/>
            <person name="Whaley A.M."/>
            <person name="Farmer A.D."/>
            <person name="Sheridan J."/>
            <person name="Iwata A."/>
            <person name="Tuteja R."/>
            <person name="Penmetsa R.V."/>
            <person name="Wu W."/>
            <person name="Upadhyaya H.D."/>
            <person name="Yang S.P."/>
            <person name="Shah T."/>
            <person name="Saxena K.B."/>
            <person name="Michael T."/>
            <person name="McCombie W.R."/>
            <person name="Yang B."/>
            <person name="Zhang G."/>
            <person name="Yang H."/>
            <person name="Wang J."/>
            <person name="Spillane C."/>
            <person name="Cook D.R."/>
            <person name="May G.D."/>
            <person name="Xu X."/>
            <person name="Jackson S.A."/>
        </authorList>
    </citation>
    <scope>NUCLEOTIDE SEQUENCE [LARGE SCALE GENOMIC DNA]</scope>
    <source>
        <strain evidence="3">cv. Asha</strain>
    </source>
</reference>
<dbReference type="AlphaFoldDB" id="A0A151T9U6"/>
<sequence length="618" mass="70489">MGEHVAALHTATNAVEALGRGFDVNCDTRLLYCKGVAGSRVIHFDEEHVRELWLYDDVVVPNVSRDIVKDSQSQEPVGRYSSGVFSFHEMVEYFNQKANITESFPLGTFNSAFSFTASKHIDASETKSLSSDGFYVPLAKVRLVNSHLMLQENVKRAIPVKWDPPSLASFIENFGTHVITSVTIGGKDVIYVKQHHTSPLSTLEIKNYIQDIGNQRFSDINNHACSPETKSKDKASSILIPIPFSNLIHVLDNKKYISYFFNYLTLQKLKFAMIHNFSYLNLFGILMTCRSNLEARTAVSHLLNFDVRVIFRRRGGDDLEQNHIMWVRTVWSSPDVIEMTFCPITDILDEVPGREHLTRAIGLYLEYKPPIEELRYFLEFQITRVWAPFQDRIPGYQRKEPLCPYLLFSIMGQKLYVSQEQITVGRKPTTGLRLYLDGSKQNRLSVHVQHLTSLPKILKPYWDTDVAIGAPKWQGPEEQDSRWFEPVKWKNFSHVCTAPIENPETFTEDFSGVSAVTGAQLGVWDFGSRNVLYMKLLFSRLPGCTIRRSIWDHTPNSDSSRLGSKKNVSENKLFKYVDLSEMCKGPQDPPGHWLVTGGKLGVEKGKIVLRVKYSLLNY</sequence>
<dbReference type="Gramene" id="C.cajan_17878.t">
    <property type="protein sequence ID" value="C.cajan_17878.t"/>
    <property type="gene ID" value="C.cajan_17878"/>
</dbReference>
<dbReference type="PANTHER" id="PTHR33199">
    <property type="entry name" value="MACPF DOMAIN-CONTAINING PROTEIN CAD1"/>
    <property type="match status" value="1"/>
</dbReference>
<evidence type="ECO:0000259" key="1">
    <source>
        <dbReference type="PROSITE" id="PS51412"/>
    </source>
</evidence>
<name>A0A151T9U6_CAJCA</name>
<proteinExistence type="predicted"/>
<dbReference type="Proteomes" id="UP000075243">
    <property type="component" value="Chromosome 7"/>
</dbReference>